<evidence type="ECO:0000313" key="2">
    <source>
        <dbReference type="EMBL" id="KAF2674863.1"/>
    </source>
</evidence>
<protein>
    <recommendedName>
        <fullName evidence="4">Pre-mRNA-splicing factor 38B</fullName>
    </recommendedName>
</protein>
<feature type="compositionally biased region" description="Basic and acidic residues" evidence="1">
    <location>
        <begin position="117"/>
        <end position="144"/>
    </location>
</feature>
<organism evidence="2 3">
    <name type="scientific">Microthyrium microscopicum</name>
    <dbReference type="NCBI Taxonomy" id="703497"/>
    <lineage>
        <taxon>Eukaryota</taxon>
        <taxon>Fungi</taxon>
        <taxon>Dikarya</taxon>
        <taxon>Ascomycota</taxon>
        <taxon>Pezizomycotina</taxon>
        <taxon>Dothideomycetes</taxon>
        <taxon>Dothideomycetes incertae sedis</taxon>
        <taxon>Microthyriales</taxon>
        <taxon>Microthyriaceae</taxon>
        <taxon>Microthyrium</taxon>
    </lineage>
</organism>
<feature type="region of interest" description="Disordered" evidence="1">
    <location>
        <begin position="75"/>
        <end position="283"/>
    </location>
</feature>
<feature type="compositionally biased region" description="Basic residues" evidence="1">
    <location>
        <begin position="182"/>
        <end position="204"/>
    </location>
</feature>
<dbReference type="OrthoDB" id="2431475at2759"/>
<gene>
    <name evidence="2" type="ORF">BT63DRAFT_22580</name>
</gene>
<accession>A0A6A6UTQ4</accession>
<feature type="compositionally biased region" description="Basic and acidic residues" evidence="1">
    <location>
        <begin position="151"/>
        <end position="167"/>
    </location>
</feature>
<sequence>MPAEDLSDDYVATLLKADAQITSKQYAQVGISALLPKRPTGAAPKPNVRFLNNLLRETQGHNAALLAKEADEAKAKLKDFKRERTGEDSGKSRRDRKRRRVDEDGDRKRERRRDRSSHRLDDQDRRKDKSRRDDSHNDSHDDKSRSRRSKHDGSRSKHSDRHRENHKSSRRHRSPSNSQSRSRSRSPARSRRHHKSSRHRRRSKSPTQSPPRARHKRRKQSPSPSRASDSDPLEALIGPPPPPPVQRRGRGAFSKTSTLDAHFADDYDPAADVAPASDDDDWEQSIEAMQARARWRQQGAERLRLAGFTDEQVKRWETGDEKTADDVKWARKGEGREWDRGKVVGDDGDVGIDLEWGRLKGT</sequence>
<keyword evidence="3" id="KW-1185">Reference proteome</keyword>
<dbReference type="Proteomes" id="UP000799302">
    <property type="component" value="Unassembled WGS sequence"/>
</dbReference>
<dbReference type="EMBL" id="MU004230">
    <property type="protein sequence ID" value="KAF2674863.1"/>
    <property type="molecule type" value="Genomic_DNA"/>
</dbReference>
<proteinExistence type="predicted"/>
<reference evidence="2" key="1">
    <citation type="journal article" date="2020" name="Stud. Mycol.">
        <title>101 Dothideomycetes genomes: a test case for predicting lifestyles and emergence of pathogens.</title>
        <authorList>
            <person name="Haridas S."/>
            <person name="Albert R."/>
            <person name="Binder M."/>
            <person name="Bloem J."/>
            <person name="Labutti K."/>
            <person name="Salamov A."/>
            <person name="Andreopoulos B."/>
            <person name="Baker S."/>
            <person name="Barry K."/>
            <person name="Bills G."/>
            <person name="Bluhm B."/>
            <person name="Cannon C."/>
            <person name="Castanera R."/>
            <person name="Culley D."/>
            <person name="Daum C."/>
            <person name="Ezra D."/>
            <person name="Gonzalez J."/>
            <person name="Henrissat B."/>
            <person name="Kuo A."/>
            <person name="Liang C."/>
            <person name="Lipzen A."/>
            <person name="Lutzoni F."/>
            <person name="Magnuson J."/>
            <person name="Mondo S."/>
            <person name="Nolan M."/>
            <person name="Ohm R."/>
            <person name="Pangilinan J."/>
            <person name="Park H.-J."/>
            <person name="Ramirez L."/>
            <person name="Alfaro M."/>
            <person name="Sun H."/>
            <person name="Tritt A."/>
            <person name="Yoshinaga Y."/>
            <person name="Zwiers L.-H."/>
            <person name="Turgeon B."/>
            <person name="Goodwin S."/>
            <person name="Spatafora J."/>
            <person name="Crous P."/>
            <person name="Grigoriev I."/>
        </authorList>
    </citation>
    <scope>NUCLEOTIDE SEQUENCE</scope>
    <source>
        <strain evidence="2">CBS 115976</strain>
    </source>
</reference>
<name>A0A6A6UTQ4_9PEZI</name>
<dbReference type="PANTHER" id="PTHR40132">
    <property type="entry name" value="PRE-MRNA-SPLICING FACTOR 38B"/>
    <property type="match status" value="1"/>
</dbReference>
<evidence type="ECO:0000256" key="1">
    <source>
        <dbReference type="SAM" id="MobiDB-lite"/>
    </source>
</evidence>
<evidence type="ECO:0008006" key="4">
    <source>
        <dbReference type="Google" id="ProtNLM"/>
    </source>
</evidence>
<dbReference type="AlphaFoldDB" id="A0A6A6UTQ4"/>
<feature type="compositionally biased region" description="Basic and acidic residues" evidence="1">
    <location>
        <begin position="75"/>
        <end position="92"/>
    </location>
</feature>
<evidence type="ECO:0000313" key="3">
    <source>
        <dbReference type="Proteomes" id="UP000799302"/>
    </source>
</evidence>
<dbReference type="PANTHER" id="PTHR40132:SF1">
    <property type="entry name" value="PRE-MRNA-SPLICING FACTOR 38B"/>
    <property type="match status" value="1"/>
</dbReference>